<evidence type="ECO:0000256" key="2">
    <source>
        <dbReference type="ARBA" id="ARBA00009995"/>
    </source>
</evidence>
<name>A0ABQ9M312_HEVBR</name>
<protein>
    <recommendedName>
        <fullName evidence="6">Glycosyltransferase</fullName>
        <ecNumber evidence="6">2.4.1.-</ecNumber>
    </recommendedName>
</protein>
<dbReference type="EMBL" id="JARPOI010000008">
    <property type="protein sequence ID" value="KAJ9174661.1"/>
    <property type="molecule type" value="Genomic_DNA"/>
</dbReference>
<dbReference type="SUPFAM" id="SSF53756">
    <property type="entry name" value="UDP-Glycosyltransferase/glycogen phosphorylase"/>
    <property type="match status" value="2"/>
</dbReference>
<evidence type="ECO:0000256" key="6">
    <source>
        <dbReference type="RuleBase" id="RU362057"/>
    </source>
</evidence>
<evidence type="ECO:0000256" key="5">
    <source>
        <dbReference type="RuleBase" id="RU003718"/>
    </source>
</evidence>
<evidence type="ECO:0000256" key="1">
    <source>
        <dbReference type="ARBA" id="ARBA00004935"/>
    </source>
</evidence>
<dbReference type="Pfam" id="PF00201">
    <property type="entry name" value="UDPGT"/>
    <property type="match status" value="1"/>
</dbReference>
<dbReference type="Proteomes" id="UP001174677">
    <property type="component" value="Chromosome 8"/>
</dbReference>
<keyword evidence="8" id="KW-1185">Reference proteome</keyword>
<comment type="similarity">
    <text evidence="2 5">Belongs to the UDP-glycosyltransferase family.</text>
</comment>
<dbReference type="CDD" id="cd03784">
    <property type="entry name" value="GT1_Gtf-like"/>
    <property type="match status" value="1"/>
</dbReference>
<dbReference type="PROSITE" id="PS00375">
    <property type="entry name" value="UDPGT"/>
    <property type="match status" value="1"/>
</dbReference>
<organism evidence="7 8">
    <name type="scientific">Hevea brasiliensis</name>
    <name type="common">Para rubber tree</name>
    <name type="synonym">Siphonia brasiliensis</name>
    <dbReference type="NCBI Taxonomy" id="3981"/>
    <lineage>
        <taxon>Eukaryota</taxon>
        <taxon>Viridiplantae</taxon>
        <taxon>Streptophyta</taxon>
        <taxon>Embryophyta</taxon>
        <taxon>Tracheophyta</taxon>
        <taxon>Spermatophyta</taxon>
        <taxon>Magnoliopsida</taxon>
        <taxon>eudicotyledons</taxon>
        <taxon>Gunneridae</taxon>
        <taxon>Pentapetalae</taxon>
        <taxon>rosids</taxon>
        <taxon>fabids</taxon>
        <taxon>Malpighiales</taxon>
        <taxon>Euphorbiaceae</taxon>
        <taxon>Crotonoideae</taxon>
        <taxon>Micrandreae</taxon>
        <taxon>Hevea</taxon>
    </lineage>
</organism>
<sequence>MEKAQLVFVPAPGMGHIVSAVEVTKLLLTRCHQLSVTVLILNHSSINSKVHSYIESQRASSSIVSTRLRFIDLPKDETELLSFFSFLVFVPAPGMGHIVSAVEVAKLLLTRCQQLSVTVLILNHSSINSKVHSYIESQRASSSIVSTRLRFIDLPKDETELLSFFSFVNSQKSHVKEAVLKITQSDFVSSVDSPQLVGFVVDTLCASMIDVANEFGVPSYIFFSSGAAFLGFMLYVQKIYDEEKFDPTELKDSDAELQVLSLINPFPGRVMPSAMLSKDWFPSILDNIRRFREANGIIVNTFLELESYAIESLKMPPVYPVGPILDMGSDGRNTHKEIMRWLDDQPPSTVVFLCFGSKGTFSQNQVTEIACALEHSGHRFLWSLRRPAPPGLLASPSDYEDPQEVLPEGFLDRTTGIGKVIGWAPQVAVLGHPAVGGFVSHCGWNSILESIWFGVPIATWPLFAEQQFNAFEMVVELGLAVEIKMDYRNDSGVIVNCDEIERGIRCLMKHDGEKRRKVKEISEKSRRALMEGGSSYSYLGSLIKDVMDNLS</sequence>
<dbReference type="InterPro" id="IPR002213">
    <property type="entry name" value="UDP_glucos_trans"/>
</dbReference>
<dbReference type="InterPro" id="IPR050481">
    <property type="entry name" value="UDP-glycosyltransf_plant"/>
</dbReference>
<dbReference type="InterPro" id="IPR035595">
    <property type="entry name" value="UDP_glycos_trans_CS"/>
</dbReference>
<evidence type="ECO:0000313" key="7">
    <source>
        <dbReference type="EMBL" id="KAJ9174661.1"/>
    </source>
</evidence>
<comment type="catalytic activity">
    <reaction evidence="4">
        <text>an anthocyanidin + UDP-alpha-D-glucose + H(+) = an anthocyanidin 3-O-beta-D-glucoside + UDP</text>
        <dbReference type="Rhea" id="RHEA:20093"/>
        <dbReference type="ChEBI" id="CHEBI:15378"/>
        <dbReference type="ChEBI" id="CHEBI:16307"/>
        <dbReference type="ChEBI" id="CHEBI:58223"/>
        <dbReference type="ChEBI" id="CHEBI:58885"/>
        <dbReference type="ChEBI" id="CHEBI:143576"/>
        <dbReference type="EC" id="2.4.1.115"/>
    </reaction>
</comment>
<dbReference type="PANTHER" id="PTHR48048">
    <property type="entry name" value="GLYCOSYLTRANSFERASE"/>
    <property type="match status" value="1"/>
</dbReference>
<dbReference type="Gene3D" id="3.40.50.2000">
    <property type="entry name" value="Glycogen Phosphorylase B"/>
    <property type="match status" value="3"/>
</dbReference>
<evidence type="ECO:0000256" key="4">
    <source>
        <dbReference type="ARBA" id="ARBA00047606"/>
    </source>
</evidence>
<accession>A0ABQ9M312</accession>
<dbReference type="PANTHER" id="PTHR48048:SF45">
    <property type="entry name" value="GLYCOSYLTRANSFERASE"/>
    <property type="match status" value="1"/>
</dbReference>
<comment type="caution">
    <text evidence="7">The sequence shown here is derived from an EMBL/GenBank/DDBJ whole genome shotgun (WGS) entry which is preliminary data.</text>
</comment>
<comment type="pathway">
    <text evidence="1">Pigment biosynthesis; anthocyanin biosynthesis.</text>
</comment>
<keyword evidence="5" id="KW-0328">Glycosyltransferase</keyword>
<evidence type="ECO:0000256" key="3">
    <source>
        <dbReference type="ARBA" id="ARBA00022679"/>
    </source>
</evidence>
<reference evidence="7 8" key="1">
    <citation type="journal article" date="2023" name="Plant Biotechnol. J.">
        <title>Chromosome-level wild Hevea brasiliensis genome provides new tools for genomic-assisted breeding and valuable loci to elevate rubber yield.</title>
        <authorList>
            <person name="Cheng H."/>
            <person name="Song X."/>
            <person name="Hu Y."/>
            <person name="Wu T."/>
            <person name="Yang Q."/>
            <person name="An Z."/>
            <person name="Feng S."/>
            <person name="Deng Z."/>
            <person name="Wu W."/>
            <person name="Zeng X."/>
            <person name="Tu M."/>
            <person name="Wang X."/>
            <person name="Huang H."/>
        </authorList>
    </citation>
    <scope>NUCLEOTIDE SEQUENCE [LARGE SCALE GENOMIC DNA]</scope>
    <source>
        <strain evidence="7">MT/VB/25A 57/8</strain>
    </source>
</reference>
<gene>
    <name evidence="7" type="ORF">P3X46_013282</name>
</gene>
<evidence type="ECO:0000313" key="8">
    <source>
        <dbReference type="Proteomes" id="UP001174677"/>
    </source>
</evidence>
<dbReference type="EC" id="2.4.1.-" evidence="6"/>
<keyword evidence="3 5" id="KW-0808">Transferase</keyword>
<proteinExistence type="inferred from homology"/>